<dbReference type="SUPFAM" id="SSF109604">
    <property type="entry name" value="HD-domain/PDEase-like"/>
    <property type="match status" value="2"/>
</dbReference>
<dbReference type="Pfam" id="PF13487">
    <property type="entry name" value="HD_5"/>
    <property type="match status" value="1"/>
</dbReference>
<dbReference type="CDD" id="cd00077">
    <property type="entry name" value="HDc"/>
    <property type="match status" value="2"/>
</dbReference>
<dbReference type="SMART" id="SM00471">
    <property type="entry name" value="HDc"/>
    <property type="match status" value="2"/>
</dbReference>
<evidence type="ECO:0000313" key="2">
    <source>
        <dbReference type="EMBL" id="SUQ16197.1"/>
    </source>
</evidence>
<keyword evidence="3" id="KW-1185">Reference proteome</keyword>
<dbReference type="Gene3D" id="1.10.3210.10">
    <property type="entry name" value="Hypothetical protein af1432"/>
    <property type="match status" value="2"/>
</dbReference>
<dbReference type="InterPro" id="IPR006674">
    <property type="entry name" value="HD_domain"/>
</dbReference>
<dbReference type="AlphaFoldDB" id="A0A315ZNK6"/>
<reference evidence="3" key="1">
    <citation type="submission" date="2017-07" db="EMBL/GenBank/DDBJ databases">
        <authorList>
            <person name="Varghese N."/>
            <person name="Submissions S."/>
        </authorList>
    </citation>
    <scope>NUCLEOTIDE SEQUENCE [LARGE SCALE GENOMIC DNA]</scope>
    <source>
        <strain evidence="3">NLAE-zl-C134</strain>
    </source>
</reference>
<evidence type="ECO:0000313" key="3">
    <source>
        <dbReference type="Proteomes" id="UP000254051"/>
    </source>
</evidence>
<accession>A0A315ZNK6</accession>
<organism evidence="2 3">
    <name type="scientific">Faecalicatena contorta</name>
    <dbReference type="NCBI Taxonomy" id="39482"/>
    <lineage>
        <taxon>Bacteria</taxon>
        <taxon>Bacillati</taxon>
        <taxon>Bacillota</taxon>
        <taxon>Clostridia</taxon>
        <taxon>Lachnospirales</taxon>
        <taxon>Lachnospiraceae</taxon>
        <taxon>Faecalicatena</taxon>
    </lineage>
</organism>
<dbReference type="EMBL" id="UHJJ01000023">
    <property type="protein sequence ID" value="SUQ16197.1"/>
    <property type="molecule type" value="Genomic_DNA"/>
</dbReference>
<feature type="domain" description="HD-GYP" evidence="1">
    <location>
        <begin position="208"/>
        <end position="403"/>
    </location>
</feature>
<dbReference type="PANTHER" id="PTHR43155">
    <property type="entry name" value="CYCLIC DI-GMP PHOSPHODIESTERASE PA4108-RELATED"/>
    <property type="match status" value="1"/>
</dbReference>
<dbReference type="PROSITE" id="PS51832">
    <property type="entry name" value="HD_GYP"/>
    <property type="match status" value="1"/>
</dbReference>
<dbReference type="OrthoDB" id="9804747at2"/>
<dbReference type="Proteomes" id="UP000254051">
    <property type="component" value="Unassembled WGS sequence"/>
</dbReference>
<dbReference type="Pfam" id="PF01966">
    <property type="entry name" value="HD"/>
    <property type="match status" value="1"/>
</dbReference>
<name>A0A315ZNK6_9FIRM</name>
<proteinExistence type="predicted"/>
<sequence>MESGFLISSENIIGLIQRTLNEVDPRLVEHGVRVAYIVSCMLEVEGGYSEKDKQDIYILSVLHDIGAYKTEEIERMIEFETGDIWEHSIYGYLFLSYLSPLKEWAEIILFHHVPAKELPELAPQIEKGTQFLNLADRLETLSRNFSKDKTIEDIRSKTFASLEKQRDSRFQGRIIDIFKEAEKRFSLFEELQKEGAGFADKFSGIVLTEDACARFLKLLAYAIDFRSQHTVTHTIKTTSISCCLARYMGISKERIQRIYYGAKLHDLGKIGIPVEILESPGKLDAHEMDIMRTHVRITERILDNAVAPDITKIALRHHEKIDGSGYPLGLKGEEMTLEEQIVAVADIVSALLGKRSYKEAYSKDKTLSIIQNMADEGKINSDVVLALRENFDKMIVEVEDNCVPILNNYYGIQSEYLKLLVKYQSPKGIL</sequence>
<gene>
    <name evidence="2" type="ORF">SAMN05216529_12339</name>
</gene>
<evidence type="ECO:0000259" key="1">
    <source>
        <dbReference type="PROSITE" id="PS51832"/>
    </source>
</evidence>
<dbReference type="RefSeq" id="WP_109714596.1">
    <property type="nucleotide sequence ID" value="NZ_QGDS01000023.1"/>
</dbReference>
<dbReference type="InterPro" id="IPR037522">
    <property type="entry name" value="HD_GYP_dom"/>
</dbReference>
<protein>
    <submittedName>
        <fullName evidence="2">HD-GYP domain, c-di-GMP phosphodiesterase class II (Or its inactivated variant)</fullName>
    </submittedName>
</protein>
<dbReference type="InterPro" id="IPR003607">
    <property type="entry name" value="HD/PDEase_dom"/>
</dbReference>